<keyword evidence="7 8" id="KW-0472">Membrane</keyword>
<dbReference type="GO" id="GO:0016780">
    <property type="term" value="F:phosphotransferase activity, for other substituted phosphate groups"/>
    <property type="evidence" value="ECO:0007669"/>
    <property type="project" value="TreeGrafter"/>
</dbReference>
<name>A0A9D9HUD5_9BACT</name>
<evidence type="ECO:0000256" key="4">
    <source>
        <dbReference type="ARBA" id="ARBA00022679"/>
    </source>
</evidence>
<evidence type="ECO:0000256" key="2">
    <source>
        <dbReference type="ARBA" id="ARBA00006464"/>
    </source>
</evidence>
<feature type="transmembrane region" description="Helical" evidence="8">
    <location>
        <begin position="102"/>
        <end position="124"/>
    </location>
</feature>
<evidence type="ECO:0000313" key="11">
    <source>
        <dbReference type="Proteomes" id="UP000823641"/>
    </source>
</evidence>
<evidence type="ECO:0000256" key="8">
    <source>
        <dbReference type="SAM" id="Phobius"/>
    </source>
</evidence>
<gene>
    <name evidence="10" type="ORF">IAA73_07090</name>
</gene>
<feature type="domain" description="Bacterial sugar transferase" evidence="9">
    <location>
        <begin position="343"/>
        <end position="495"/>
    </location>
</feature>
<organism evidence="10 11">
    <name type="scientific">Candidatus Gallipaludibacter merdavium</name>
    <dbReference type="NCBI Taxonomy" id="2840839"/>
    <lineage>
        <taxon>Bacteria</taxon>
        <taxon>Pseudomonadati</taxon>
        <taxon>Bacteroidota</taxon>
        <taxon>Bacteroidia</taxon>
        <taxon>Bacteroidales</taxon>
        <taxon>Candidatus Gallipaludibacter</taxon>
    </lineage>
</organism>
<dbReference type="PANTHER" id="PTHR30576">
    <property type="entry name" value="COLANIC BIOSYNTHESIS UDP-GLUCOSE LIPID CARRIER TRANSFERASE"/>
    <property type="match status" value="1"/>
</dbReference>
<dbReference type="EMBL" id="JADIMG010000068">
    <property type="protein sequence ID" value="MBO8460078.1"/>
    <property type="molecule type" value="Genomic_DNA"/>
</dbReference>
<accession>A0A9D9HUD5</accession>
<evidence type="ECO:0000256" key="6">
    <source>
        <dbReference type="ARBA" id="ARBA00022989"/>
    </source>
</evidence>
<comment type="caution">
    <text evidence="10">The sequence shown here is derived from an EMBL/GenBank/DDBJ whole genome shotgun (WGS) entry which is preliminary data.</text>
</comment>
<feature type="transmembrane region" description="Helical" evidence="8">
    <location>
        <begin position="78"/>
        <end position="96"/>
    </location>
</feature>
<protein>
    <submittedName>
        <fullName evidence="10">Sugar transferase</fullName>
    </submittedName>
</protein>
<dbReference type="PANTHER" id="PTHR30576:SF4">
    <property type="entry name" value="UNDECAPRENYL-PHOSPHATE GALACTOSE PHOSPHOTRANSFERASE"/>
    <property type="match status" value="1"/>
</dbReference>
<dbReference type="Pfam" id="PF02397">
    <property type="entry name" value="Bac_transf"/>
    <property type="match status" value="1"/>
</dbReference>
<dbReference type="Proteomes" id="UP000823641">
    <property type="component" value="Unassembled WGS sequence"/>
</dbReference>
<keyword evidence="6 8" id="KW-1133">Transmembrane helix</keyword>
<reference evidence="10" key="2">
    <citation type="journal article" date="2021" name="PeerJ">
        <title>Extensive microbial diversity within the chicken gut microbiome revealed by metagenomics and culture.</title>
        <authorList>
            <person name="Gilroy R."/>
            <person name="Ravi A."/>
            <person name="Getino M."/>
            <person name="Pursley I."/>
            <person name="Horton D.L."/>
            <person name="Alikhan N.F."/>
            <person name="Baker D."/>
            <person name="Gharbi K."/>
            <person name="Hall N."/>
            <person name="Watson M."/>
            <person name="Adriaenssens E.M."/>
            <person name="Foster-Nyarko E."/>
            <person name="Jarju S."/>
            <person name="Secka A."/>
            <person name="Antonio M."/>
            <person name="Oren A."/>
            <person name="Chaudhuri R.R."/>
            <person name="La Ragione R."/>
            <person name="Hildebrand F."/>
            <person name="Pallen M.J."/>
        </authorList>
    </citation>
    <scope>NUCLEOTIDE SEQUENCE</scope>
    <source>
        <strain evidence="10">G3-3990</strain>
    </source>
</reference>
<feature type="transmembrane region" description="Helical" evidence="8">
    <location>
        <begin position="41"/>
        <end position="58"/>
    </location>
</feature>
<feature type="transmembrane region" description="Helical" evidence="8">
    <location>
        <begin position="259"/>
        <end position="275"/>
    </location>
</feature>
<dbReference type="InterPro" id="IPR003362">
    <property type="entry name" value="Bact_transf"/>
</dbReference>
<evidence type="ECO:0000256" key="5">
    <source>
        <dbReference type="ARBA" id="ARBA00022692"/>
    </source>
</evidence>
<keyword evidence="3" id="KW-1003">Cell membrane</keyword>
<keyword evidence="5 8" id="KW-0812">Transmembrane</keyword>
<comment type="similarity">
    <text evidence="2">Belongs to the bacterial sugar transferase family.</text>
</comment>
<proteinExistence type="inferred from homology"/>
<evidence type="ECO:0000256" key="1">
    <source>
        <dbReference type="ARBA" id="ARBA00004236"/>
    </source>
</evidence>
<evidence type="ECO:0000256" key="7">
    <source>
        <dbReference type="ARBA" id="ARBA00023136"/>
    </source>
</evidence>
<reference evidence="10" key="1">
    <citation type="submission" date="2020-10" db="EMBL/GenBank/DDBJ databases">
        <authorList>
            <person name="Gilroy R."/>
        </authorList>
    </citation>
    <scope>NUCLEOTIDE SEQUENCE</scope>
    <source>
        <strain evidence="10">G3-3990</strain>
    </source>
</reference>
<evidence type="ECO:0000256" key="3">
    <source>
        <dbReference type="ARBA" id="ARBA00022475"/>
    </source>
</evidence>
<keyword evidence="4 10" id="KW-0808">Transferase</keyword>
<comment type="subcellular location">
    <subcellularLocation>
        <location evidence="1">Cell membrane</location>
    </subcellularLocation>
</comment>
<dbReference type="GO" id="GO:0005886">
    <property type="term" value="C:plasma membrane"/>
    <property type="evidence" value="ECO:0007669"/>
    <property type="project" value="UniProtKB-SubCell"/>
</dbReference>
<feature type="transmembrane region" description="Helical" evidence="8">
    <location>
        <begin position="12"/>
        <end position="29"/>
    </location>
</feature>
<evidence type="ECO:0000313" key="10">
    <source>
        <dbReference type="EMBL" id="MBO8460078.1"/>
    </source>
</evidence>
<dbReference type="AlphaFoldDB" id="A0A9D9HUD5"/>
<evidence type="ECO:0000259" key="9">
    <source>
        <dbReference type="Pfam" id="PF02397"/>
    </source>
</evidence>
<sequence length="504" mass="59169">MKKDWKFNYKLLICDTIVWAIVILLVWWWRILADKSAVEEYIYIMMGMWAMWTGMSFLSKRYLVLLKHVSYKSSITRVLTLALITALIGYGVGEYMHYSRQVFAFSAALVGLGIWIYISVYYAYRYASNAEEETTVYDSREPVQLKQLPQQLDTQKGEVLEKAVTAVVGQNAMEWLKQHVALPWTSTKCIFKEPQSTIDQMESFTVDSFVNLCKLNDLRGINHFFCTVNEHLPDNGKLVCCFTSRSQQKRDILKRFPKGINWCVYVVFFVVRRVLPKLFLTHRLYFDITNGKKRVLTLTEVLGRLYFCGFAVDDVQLCGHETFVLSHRVKQPEPQHSRRYGPFIKLPRIGKDGKIINVYKMRTMHPYAEFLQGYIYEKNHLQEGGKFANDMRISTLGAFMRKYWIDELPMIINLMKGEMKLVGVRPLSRQYFGLYTKELQELRTQFLPGLLPPFYVDMPKTLEEVQASEMKYLRACQKDGVWKTDMSYLWRIVYTILFKKARSH</sequence>